<keyword evidence="1" id="KW-0472">Membrane</keyword>
<dbReference type="EMBL" id="ADMD01000007">
    <property type="protein sequence ID" value="EJZ83835.1"/>
    <property type="molecule type" value="Genomic_DNA"/>
</dbReference>
<dbReference type="PATRIC" id="fig|742818.3.peg.1424"/>
<feature type="transmembrane region" description="Helical" evidence="1">
    <location>
        <begin position="65"/>
        <end position="90"/>
    </location>
</feature>
<evidence type="ECO:0000313" key="3">
    <source>
        <dbReference type="Proteomes" id="UP000006069"/>
    </source>
</evidence>
<dbReference type="HOGENOM" id="CLU_122865_0_0_11"/>
<keyword evidence="1" id="KW-0812">Transmembrane</keyword>
<dbReference type="eggNOG" id="ENOG50347CX">
    <property type="taxonomic scope" value="Bacteria"/>
</dbReference>
<keyword evidence="3" id="KW-1185">Reference proteome</keyword>
<evidence type="ECO:0008006" key="4">
    <source>
        <dbReference type="Google" id="ProtNLM"/>
    </source>
</evidence>
<proteinExistence type="predicted"/>
<comment type="caution">
    <text evidence="2">The sequence shown here is derived from an EMBL/GenBank/DDBJ whole genome shotgun (WGS) entry which is preliminary data.</text>
</comment>
<accession>K0Z8Y8</accession>
<sequence>MAGVFLCVIREKGMFEWAWSVGGASSKIGGGMMSMGCLAHARERVSVEQGAEKMQRHRWHCRGQMAVECAFVFPVVAVIAFIVANALVFAGDCAAFDQIVREAVCMQADDGREDSGATEVRARVVERLNKDHIEVSVVAENRAMGHIRYRATASYRPPFLSGATVFGARVPALTHEIGFTVSPYRKGVVA</sequence>
<keyword evidence="1" id="KW-1133">Transmembrane helix</keyword>
<evidence type="ECO:0000256" key="1">
    <source>
        <dbReference type="SAM" id="Phobius"/>
    </source>
</evidence>
<evidence type="ECO:0000313" key="2">
    <source>
        <dbReference type="EMBL" id="EJZ83835.1"/>
    </source>
</evidence>
<protein>
    <recommendedName>
        <fullName evidence="4">TadE-like protein</fullName>
    </recommendedName>
</protein>
<reference evidence="2 3" key="1">
    <citation type="submission" date="2012-08" db="EMBL/GenBank/DDBJ databases">
        <title>The Genome Sequence of Slackia piriformis YIT 12062.</title>
        <authorList>
            <consortium name="The Broad Institute Genome Sequencing Platform"/>
            <person name="Earl A."/>
            <person name="Ward D."/>
            <person name="Feldgarden M."/>
            <person name="Gevers D."/>
            <person name="Morotomi M."/>
            <person name="Walker B."/>
            <person name="Young S.K."/>
            <person name="Zeng Q."/>
            <person name="Gargeya S."/>
            <person name="Fitzgerald M."/>
            <person name="Haas B."/>
            <person name="Abouelleil A."/>
            <person name="Alvarado L."/>
            <person name="Arachchi H.M."/>
            <person name="Berlin A.M."/>
            <person name="Chapman S.B."/>
            <person name="Goldberg J."/>
            <person name="Griggs A."/>
            <person name="Gujja S."/>
            <person name="Hansen M."/>
            <person name="Howarth C."/>
            <person name="Imamovic A."/>
            <person name="Larimer J."/>
            <person name="McCowen C."/>
            <person name="Montmayeur A."/>
            <person name="Murphy C."/>
            <person name="Neiman D."/>
            <person name="Pearson M."/>
            <person name="Priest M."/>
            <person name="Roberts A."/>
            <person name="Saif S."/>
            <person name="Shea T."/>
            <person name="Sisk P."/>
            <person name="Sykes S."/>
            <person name="Wortman J."/>
            <person name="Nusbaum C."/>
            <person name="Birren B."/>
        </authorList>
    </citation>
    <scope>NUCLEOTIDE SEQUENCE [LARGE SCALE GENOMIC DNA]</scope>
    <source>
        <strain evidence="2 3">YIT 12062</strain>
    </source>
</reference>
<dbReference type="InParanoid" id="K0Z8Y8"/>
<dbReference type="AlphaFoldDB" id="K0Z8Y8"/>
<gene>
    <name evidence="2" type="ORF">HMPREF9451_01356</name>
</gene>
<dbReference type="Proteomes" id="UP000006069">
    <property type="component" value="Unassembled WGS sequence"/>
</dbReference>
<organism evidence="2 3">
    <name type="scientific">Slackia piriformis YIT 12062</name>
    <dbReference type="NCBI Taxonomy" id="742818"/>
    <lineage>
        <taxon>Bacteria</taxon>
        <taxon>Bacillati</taxon>
        <taxon>Actinomycetota</taxon>
        <taxon>Coriobacteriia</taxon>
        <taxon>Eggerthellales</taxon>
        <taxon>Eggerthellaceae</taxon>
        <taxon>Slackia</taxon>
    </lineage>
</organism>
<name>K0Z8Y8_9ACTN</name>